<feature type="compositionally biased region" description="Low complexity" evidence="1">
    <location>
        <begin position="337"/>
        <end position="347"/>
    </location>
</feature>
<feature type="transmembrane region" description="Helical" evidence="2">
    <location>
        <begin position="632"/>
        <end position="655"/>
    </location>
</feature>
<evidence type="ECO:0000313" key="3">
    <source>
        <dbReference type="EMBL" id="KAE8270603.1"/>
    </source>
</evidence>
<accession>A0A8X7T7R3</accession>
<reference evidence="3" key="1">
    <citation type="submission" date="2016-04" db="EMBL/GenBank/DDBJ databases">
        <authorList>
            <person name="Nguyen H.D."/>
            <person name="Samba Siva P."/>
            <person name="Cullis J."/>
            <person name="Levesque C.A."/>
            <person name="Hambleton S."/>
        </authorList>
    </citation>
    <scope>NUCLEOTIDE SEQUENCE</scope>
    <source>
        <strain evidence="3">DAOMC 236422</strain>
    </source>
</reference>
<dbReference type="Proteomes" id="UP000078113">
    <property type="component" value="Unassembled WGS sequence"/>
</dbReference>
<name>A0A8X7T7R3_9BASI</name>
<feature type="region of interest" description="Disordered" evidence="1">
    <location>
        <begin position="480"/>
        <end position="534"/>
    </location>
</feature>
<protein>
    <recommendedName>
        <fullName evidence="5">Transmembrane protein</fullName>
    </recommendedName>
</protein>
<dbReference type="AlphaFoldDB" id="A0A8X7T7R3"/>
<feature type="transmembrane region" description="Helical" evidence="2">
    <location>
        <begin position="202"/>
        <end position="224"/>
    </location>
</feature>
<feature type="transmembrane region" description="Helical" evidence="2">
    <location>
        <begin position="53"/>
        <end position="77"/>
    </location>
</feature>
<reference evidence="3" key="2">
    <citation type="journal article" date="2019" name="IMA Fungus">
        <title>Genome sequencing and comparison of five Tilletia species to identify candidate genes for the detection of regulated species infecting wheat.</title>
        <authorList>
            <person name="Nguyen H.D.T."/>
            <person name="Sultana T."/>
            <person name="Kesanakurti P."/>
            <person name="Hambleton S."/>
        </authorList>
    </citation>
    <scope>NUCLEOTIDE SEQUENCE</scope>
    <source>
        <strain evidence="3">DAOMC 236422</strain>
    </source>
</reference>
<keyword evidence="2" id="KW-0812">Transmembrane</keyword>
<evidence type="ECO:0000256" key="2">
    <source>
        <dbReference type="SAM" id="Phobius"/>
    </source>
</evidence>
<keyword evidence="2" id="KW-0472">Membrane</keyword>
<keyword evidence="4" id="KW-1185">Reference proteome</keyword>
<evidence type="ECO:0000256" key="1">
    <source>
        <dbReference type="SAM" id="MobiDB-lite"/>
    </source>
</evidence>
<gene>
    <name evidence="3" type="ORF">A4X09_0g1761</name>
</gene>
<feature type="transmembrane region" description="Helical" evidence="2">
    <location>
        <begin position="164"/>
        <end position="181"/>
    </location>
</feature>
<evidence type="ECO:0000313" key="4">
    <source>
        <dbReference type="Proteomes" id="UP000078113"/>
    </source>
</evidence>
<organism evidence="3 4">
    <name type="scientific">Tilletia walkeri</name>
    <dbReference type="NCBI Taxonomy" id="117179"/>
    <lineage>
        <taxon>Eukaryota</taxon>
        <taxon>Fungi</taxon>
        <taxon>Dikarya</taxon>
        <taxon>Basidiomycota</taxon>
        <taxon>Ustilaginomycotina</taxon>
        <taxon>Exobasidiomycetes</taxon>
        <taxon>Tilletiales</taxon>
        <taxon>Tilletiaceae</taxon>
        <taxon>Tilletia</taxon>
    </lineage>
</organism>
<evidence type="ECO:0008006" key="5">
    <source>
        <dbReference type="Google" id="ProtNLM"/>
    </source>
</evidence>
<dbReference type="EMBL" id="LWDG02000044">
    <property type="protein sequence ID" value="KAE8270603.1"/>
    <property type="molecule type" value="Genomic_DNA"/>
</dbReference>
<feature type="compositionally biased region" description="Polar residues" evidence="1">
    <location>
        <begin position="353"/>
        <end position="363"/>
    </location>
</feature>
<proteinExistence type="predicted"/>
<feature type="region of interest" description="Disordered" evidence="1">
    <location>
        <begin position="406"/>
        <end position="433"/>
    </location>
</feature>
<feature type="region of interest" description="Disordered" evidence="1">
    <location>
        <begin position="332"/>
        <end position="370"/>
    </location>
</feature>
<feature type="compositionally biased region" description="Low complexity" evidence="1">
    <location>
        <begin position="512"/>
        <end position="533"/>
    </location>
</feature>
<comment type="caution">
    <text evidence="3">The sequence shown here is derived from an EMBL/GenBank/DDBJ whole genome shotgun (WGS) entry which is preliminary data.</text>
</comment>
<keyword evidence="2" id="KW-1133">Transmembrane helix</keyword>
<sequence>MEASHEFQLATRLMATAGNGALDPADVNYALPDVPQTVSQLLTMAKPPVPLQAMAFFVVVAFILTIFTLIVAAIDAFRGFLALRRRASQKNKTGASATARSRQDQDLHLLEEEDAPTLLGSGWRPFYSSLVMVESTCQAVYLLLYLQGSRGILPRQLQFSASNVAFASSTLASLFLVLATIPSSPTTRRRIGSTMSNIQSGAWHYTLVSLVSLAPALVFFLMMLGSQRYLRSFGHLDSALRTLIAQPAFCSGQQTAPGNDTASPCSVYTIAFLLEHEGDAAKANLAFKATLLLCLGVLTAIVGHEALRALRYRQALLTDTYMQLKQTRLESETLDCSSMRSQSSASSYGPAWKSTSSSESGTQEPIRKPPPSYYAIAEQSLSFPDTDEVNTRGLNLDTPECASLGAEQGATVGGETTSDSDEDIPRLPGFLNPHITRPEAVARRSHDDYDLNGLTRIQSPTQFRRLESSARPQSLNVGDIYISNIGPTYGSGRRKPRGGRPMRSESASSFNTFGSRCSSSPSTSTHGSQTQSSVDDSCYPWYDNGYPSSLDSNSARTSMAQQSHSGSLALTLSAAAASSSTAALARTAPLRSRMRMNRAMALTAVALSLVVMVTMFIIGHDLEFGSRPLVELVLTIVVWFLESGLHLGVLVLLILRGSGAVEEISLACEVDGVPDLEQGCLPSKEDRI</sequence>
<feature type="transmembrane region" description="Helical" evidence="2">
    <location>
        <begin position="599"/>
        <end position="620"/>
    </location>
</feature>